<dbReference type="OrthoDB" id="9797882at2"/>
<accession>A0A3S2VIK0</accession>
<comment type="caution">
    <text evidence="4">The sequence shown here is derived from an EMBL/GenBank/DDBJ whole genome shotgun (WGS) entry which is preliminary data.</text>
</comment>
<evidence type="ECO:0000313" key="5">
    <source>
        <dbReference type="Proteomes" id="UP000288587"/>
    </source>
</evidence>
<keyword evidence="5" id="KW-1185">Reference proteome</keyword>
<dbReference type="PANTHER" id="PTHR12304">
    <property type="entry name" value="INOSINE-URIDINE PREFERRING NUCLEOSIDE HYDROLASE"/>
    <property type="match status" value="1"/>
</dbReference>
<dbReference type="InterPro" id="IPR036452">
    <property type="entry name" value="Ribo_hydro-like"/>
</dbReference>
<proteinExistence type="predicted"/>
<evidence type="ECO:0000313" key="4">
    <source>
        <dbReference type="EMBL" id="RVT88110.1"/>
    </source>
</evidence>
<feature type="domain" description="Inosine/uridine-preferring nucleoside hydrolase" evidence="3">
    <location>
        <begin position="5"/>
        <end position="309"/>
    </location>
</feature>
<dbReference type="InterPro" id="IPR023186">
    <property type="entry name" value="IUNH"/>
</dbReference>
<dbReference type="InterPro" id="IPR001910">
    <property type="entry name" value="Inosine/uridine_hydrolase_dom"/>
</dbReference>
<evidence type="ECO:0000256" key="1">
    <source>
        <dbReference type="ARBA" id="ARBA00022801"/>
    </source>
</evidence>
<dbReference type="PANTHER" id="PTHR12304:SF4">
    <property type="entry name" value="URIDINE NUCLEOSIDASE"/>
    <property type="match status" value="1"/>
</dbReference>
<sequence>MRMKLWLDTDPGVDDALALALILARPEFELLGVSTVFGNASVEQTTANALRLLTLFGRPELPVHAGAARPLVGEPRFAAAVHGNDGMSGCTAQLPEPAGAAHPVSAVEALLAASHAHAGALHLVAVGPFTNLALALRQDPSLPQRVASLTLMGAAFGGHGYTGNVTPCAEANVHNDPRAAAEVLAAPWARCRVIGLDATQRTRIPIHRLAPLAEGNATQRLLWAASQPYAGYYATRDGENALVAHDATAVAALLAPEAFTWRTGPIRVVEGGLAHGQTVQDWQHLASATDSEWQGLPPHAVATDTDAETLTLLCLQAWQSC</sequence>
<dbReference type="GO" id="GO:0008477">
    <property type="term" value="F:purine nucleosidase activity"/>
    <property type="evidence" value="ECO:0007669"/>
    <property type="project" value="TreeGrafter"/>
</dbReference>
<dbReference type="AlphaFoldDB" id="A0A3S2VIK0"/>
<dbReference type="EMBL" id="SACM01000001">
    <property type="protein sequence ID" value="RVT88110.1"/>
    <property type="molecule type" value="Genomic_DNA"/>
</dbReference>
<dbReference type="Gene3D" id="3.90.245.10">
    <property type="entry name" value="Ribonucleoside hydrolase-like"/>
    <property type="match status" value="1"/>
</dbReference>
<dbReference type="Proteomes" id="UP000288587">
    <property type="component" value="Unassembled WGS sequence"/>
</dbReference>
<dbReference type="GO" id="GO:0005829">
    <property type="term" value="C:cytosol"/>
    <property type="evidence" value="ECO:0007669"/>
    <property type="project" value="TreeGrafter"/>
</dbReference>
<dbReference type="Pfam" id="PF01156">
    <property type="entry name" value="IU_nuc_hydro"/>
    <property type="match status" value="1"/>
</dbReference>
<name>A0A3S2VIK0_9BURK</name>
<dbReference type="GO" id="GO:0006152">
    <property type="term" value="P:purine nucleoside catabolic process"/>
    <property type="evidence" value="ECO:0007669"/>
    <property type="project" value="TreeGrafter"/>
</dbReference>
<protein>
    <submittedName>
        <fullName evidence="4">Nucleoside hydrolase</fullName>
    </submittedName>
</protein>
<dbReference type="SUPFAM" id="SSF53590">
    <property type="entry name" value="Nucleoside hydrolase"/>
    <property type="match status" value="1"/>
</dbReference>
<reference evidence="4 5" key="1">
    <citation type="submission" date="2019-01" db="EMBL/GenBank/DDBJ databases">
        <authorList>
            <person name="Chen W.-M."/>
        </authorList>
    </citation>
    <scope>NUCLEOTIDE SEQUENCE [LARGE SCALE GENOMIC DNA]</scope>
    <source>
        <strain evidence="4 5">CCP-18</strain>
    </source>
</reference>
<organism evidence="4 5">
    <name type="scientific">Inhella crocodyli</name>
    <dbReference type="NCBI Taxonomy" id="2499851"/>
    <lineage>
        <taxon>Bacteria</taxon>
        <taxon>Pseudomonadati</taxon>
        <taxon>Pseudomonadota</taxon>
        <taxon>Betaproteobacteria</taxon>
        <taxon>Burkholderiales</taxon>
        <taxon>Sphaerotilaceae</taxon>
        <taxon>Inhella</taxon>
    </lineage>
</organism>
<keyword evidence="2" id="KW-0326">Glycosidase</keyword>
<evidence type="ECO:0000256" key="2">
    <source>
        <dbReference type="ARBA" id="ARBA00023295"/>
    </source>
</evidence>
<keyword evidence="1 4" id="KW-0378">Hydrolase</keyword>
<evidence type="ECO:0000259" key="3">
    <source>
        <dbReference type="Pfam" id="PF01156"/>
    </source>
</evidence>
<gene>
    <name evidence="4" type="ORF">EOD73_03650</name>
</gene>